<dbReference type="InterPro" id="IPR048477">
    <property type="entry name" value="YceM-like_C"/>
</dbReference>
<dbReference type="InterPro" id="IPR000683">
    <property type="entry name" value="Gfo/Idh/MocA-like_OxRdtase_N"/>
</dbReference>
<dbReference type="PANTHER" id="PTHR43708:SF4">
    <property type="entry name" value="OXIDOREDUCTASE YCEM-RELATED"/>
    <property type="match status" value="1"/>
</dbReference>
<dbReference type="Gene3D" id="3.30.360.10">
    <property type="entry name" value="Dihydrodipicolinate Reductase, domain 2"/>
    <property type="match status" value="1"/>
</dbReference>
<organism evidence="3 4">
    <name type="scientific">Neobacillus massiliamazoniensis</name>
    <dbReference type="NCBI Taxonomy" id="1499688"/>
    <lineage>
        <taxon>Bacteria</taxon>
        <taxon>Bacillati</taxon>
        <taxon>Bacillota</taxon>
        <taxon>Bacilli</taxon>
        <taxon>Bacillales</taxon>
        <taxon>Bacillaceae</taxon>
        <taxon>Neobacillus</taxon>
    </lineage>
</organism>
<evidence type="ECO:0000313" key="4">
    <source>
        <dbReference type="Proteomes" id="UP000199087"/>
    </source>
</evidence>
<dbReference type="RefSeq" id="WP_090635631.1">
    <property type="nucleotide sequence ID" value="NZ_CVRB01000003.1"/>
</dbReference>
<dbReference type="GO" id="GO:0000166">
    <property type="term" value="F:nucleotide binding"/>
    <property type="evidence" value="ECO:0007669"/>
    <property type="project" value="InterPro"/>
</dbReference>
<gene>
    <name evidence="3" type="ORF">BN000_03255</name>
</gene>
<sequence>MLKIGMIGLGSIAQKAYLPVISGISDIELHLYTRNETKLKEISQKYRFPFKHSCLQSLINSGISAAFVHSSTESHYEIVKELLNENIHVYVDKPITYHYETAKELVELAASKKLILMTGFNRRFAPFYHALKDVSEPNMIILQKNRLSHPNDIRTFVYDDFIHVIDTVRFLLPDKIQDLLVNGRKEGDKLYHVVAQLMTKSATGIAIMNRDSGTVEEKLEIMGPSEKRLVKNLAEQLIYQDKKETKITFNDWDPTLYKRGFEQIIADFIYAVRTNTMPSITAEDALQTHEICEKIVQSLDR</sequence>
<dbReference type="PANTHER" id="PTHR43708">
    <property type="entry name" value="CONSERVED EXPRESSED OXIDOREDUCTASE (EUROFUNG)"/>
    <property type="match status" value="1"/>
</dbReference>
<feature type="domain" description="YceM-like C-terminal" evidence="2">
    <location>
        <begin position="126"/>
        <end position="235"/>
    </location>
</feature>
<keyword evidence="4" id="KW-1185">Reference proteome</keyword>
<dbReference type="SUPFAM" id="SSF51735">
    <property type="entry name" value="NAD(P)-binding Rossmann-fold domains"/>
    <property type="match status" value="1"/>
</dbReference>
<dbReference type="InterPro" id="IPR051317">
    <property type="entry name" value="Gfo/Idh/MocA_oxidoreduct"/>
</dbReference>
<dbReference type="InterPro" id="IPR036291">
    <property type="entry name" value="NAD(P)-bd_dom_sf"/>
</dbReference>
<reference evidence="4" key="1">
    <citation type="submission" date="2015-05" db="EMBL/GenBank/DDBJ databases">
        <authorList>
            <person name="Urmite Genomes"/>
        </authorList>
    </citation>
    <scope>NUCLEOTIDE SEQUENCE [LARGE SCALE GENOMIC DNA]</scope>
    <source>
        <strain evidence="4">LF1</strain>
    </source>
</reference>
<evidence type="ECO:0000313" key="3">
    <source>
        <dbReference type="EMBL" id="CRK83292.1"/>
    </source>
</evidence>
<accession>A0A0U1NZM6</accession>
<evidence type="ECO:0000259" key="1">
    <source>
        <dbReference type="Pfam" id="PF01408"/>
    </source>
</evidence>
<dbReference type="STRING" id="1499688.BN000_03255"/>
<dbReference type="Pfam" id="PF01408">
    <property type="entry name" value="GFO_IDH_MocA"/>
    <property type="match status" value="1"/>
</dbReference>
<dbReference type="Pfam" id="PF21378">
    <property type="entry name" value="YceM-like_C"/>
    <property type="match status" value="1"/>
</dbReference>
<proteinExistence type="predicted"/>
<feature type="domain" description="Gfo/Idh/MocA-like oxidoreductase N-terminal" evidence="1">
    <location>
        <begin position="2"/>
        <end position="120"/>
    </location>
</feature>
<dbReference type="OrthoDB" id="9815825at2"/>
<dbReference type="Proteomes" id="UP000199087">
    <property type="component" value="Unassembled WGS sequence"/>
</dbReference>
<dbReference type="SUPFAM" id="SSF55347">
    <property type="entry name" value="Glyceraldehyde-3-phosphate dehydrogenase-like, C-terminal domain"/>
    <property type="match status" value="1"/>
</dbReference>
<dbReference type="AlphaFoldDB" id="A0A0U1NZM6"/>
<dbReference type="EMBL" id="CVRB01000003">
    <property type="protein sequence ID" value="CRK83292.1"/>
    <property type="molecule type" value="Genomic_DNA"/>
</dbReference>
<dbReference type="Gene3D" id="3.40.50.720">
    <property type="entry name" value="NAD(P)-binding Rossmann-like Domain"/>
    <property type="match status" value="1"/>
</dbReference>
<evidence type="ECO:0000259" key="2">
    <source>
        <dbReference type="Pfam" id="PF21378"/>
    </source>
</evidence>
<name>A0A0U1NZM6_9BACI</name>
<protein>
    <submittedName>
        <fullName evidence="3">Gfo/Idh/MocA family oxidoreductase</fullName>
    </submittedName>
</protein>